<dbReference type="PANTHER" id="PTHR21600:SF87">
    <property type="entry name" value="RNA PSEUDOURIDYLATE SYNTHASE DOMAIN-CONTAINING PROTEIN 1"/>
    <property type="match status" value="1"/>
</dbReference>
<dbReference type="InterPro" id="IPR006224">
    <property type="entry name" value="PsdUridine_synth_RluA-like_CS"/>
</dbReference>
<dbReference type="AlphaFoldDB" id="A0A9W7L3T8"/>
<evidence type="ECO:0000313" key="4">
    <source>
        <dbReference type="Proteomes" id="UP001165065"/>
    </source>
</evidence>
<dbReference type="GO" id="GO:0000455">
    <property type="term" value="P:enzyme-directed rRNA pseudouridine synthesis"/>
    <property type="evidence" value="ECO:0007669"/>
    <property type="project" value="TreeGrafter"/>
</dbReference>
<organism evidence="3 4">
    <name type="scientific">Triparma columacea</name>
    <dbReference type="NCBI Taxonomy" id="722753"/>
    <lineage>
        <taxon>Eukaryota</taxon>
        <taxon>Sar</taxon>
        <taxon>Stramenopiles</taxon>
        <taxon>Ochrophyta</taxon>
        <taxon>Bolidophyceae</taxon>
        <taxon>Parmales</taxon>
        <taxon>Triparmaceae</taxon>
        <taxon>Triparma</taxon>
    </lineage>
</organism>
<proteinExistence type="inferred from homology"/>
<dbReference type="SUPFAM" id="SSF55120">
    <property type="entry name" value="Pseudouridine synthase"/>
    <property type="match status" value="1"/>
</dbReference>
<dbReference type="CDD" id="cd02869">
    <property type="entry name" value="PseudoU_synth_RluA_like"/>
    <property type="match status" value="1"/>
</dbReference>
<dbReference type="GO" id="GO:0003723">
    <property type="term" value="F:RNA binding"/>
    <property type="evidence" value="ECO:0007669"/>
    <property type="project" value="InterPro"/>
</dbReference>
<dbReference type="EMBL" id="BRYA01000693">
    <property type="protein sequence ID" value="GMI30008.1"/>
    <property type="molecule type" value="Genomic_DNA"/>
</dbReference>
<keyword evidence="4" id="KW-1185">Reference proteome</keyword>
<dbReference type="PANTHER" id="PTHR21600">
    <property type="entry name" value="MITOCHONDRIAL RNA PSEUDOURIDINE SYNTHASE"/>
    <property type="match status" value="1"/>
</dbReference>
<evidence type="ECO:0000259" key="2">
    <source>
        <dbReference type="Pfam" id="PF00849"/>
    </source>
</evidence>
<feature type="domain" description="Pseudouridine synthase RsuA/RluA-like" evidence="2">
    <location>
        <begin position="2"/>
        <end position="200"/>
    </location>
</feature>
<comment type="caution">
    <text evidence="3">The sequence shown here is derived from an EMBL/GenBank/DDBJ whole genome shotgun (WGS) entry which is preliminary data.</text>
</comment>
<dbReference type="InterPro" id="IPR020103">
    <property type="entry name" value="PsdUridine_synth_cat_dom_sf"/>
</dbReference>
<dbReference type="GO" id="GO:0009982">
    <property type="term" value="F:pseudouridine synthase activity"/>
    <property type="evidence" value="ECO:0007669"/>
    <property type="project" value="InterPro"/>
</dbReference>
<dbReference type="InterPro" id="IPR050188">
    <property type="entry name" value="RluA_PseudoU_synthase"/>
</dbReference>
<comment type="similarity">
    <text evidence="1">Belongs to the pseudouridine synthase RluA family.</text>
</comment>
<accession>A0A9W7L3T8</accession>
<reference evidence="4" key="1">
    <citation type="journal article" date="2023" name="Commun. Biol.">
        <title>Genome analysis of Parmales, the sister group of diatoms, reveals the evolutionary specialization of diatoms from phago-mixotrophs to photoautotrophs.</title>
        <authorList>
            <person name="Ban H."/>
            <person name="Sato S."/>
            <person name="Yoshikawa S."/>
            <person name="Yamada K."/>
            <person name="Nakamura Y."/>
            <person name="Ichinomiya M."/>
            <person name="Sato N."/>
            <person name="Blanc-Mathieu R."/>
            <person name="Endo H."/>
            <person name="Kuwata A."/>
            <person name="Ogata H."/>
        </authorList>
    </citation>
    <scope>NUCLEOTIDE SEQUENCE [LARGE SCALE GENOMIC DNA]</scope>
</reference>
<dbReference type="Pfam" id="PF00849">
    <property type="entry name" value="PseudoU_synth_2"/>
    <property type="match status" value="1"/>
</dbReference>
<sequence>MMVINKPPNVVVHCGAGNWDVVKTVVGGIGKIMGETWWKEWKGYKGEYEGEEEEEEEGEEGVMDGMTTLERFVYLESGGGEDARPGLVHRLDKGTSGAMIVALTTAKLTELQGLFRDRKVDKTYIAVVEGRPKEEKGRIVNYLTRDRKDRRRFRVSPQDSGKKAVTNYELLKHDGARGMSVVKVNIETGRTHQIRVHMASLGCPVVNDVEYGGGKRRRTTAGGRMLLHCWRMGWEEKEGRREWEADIEQGMRKVVEDIGAELK</sequence>
<dbReference type="Gene3D" id="3.30.2350.10">
    <property type="entry name" value="Pseudouridine synthase"/>
    <property type="match status" value="1"/>
</dbReference>
<name>A0A9W7L3T8_9STRA</name>
<dbReference type="PROSITE" id="PS01129">
    <property type="entry name" value="PSI_RLU"/>
    <property type="match status" value="1"/>
</dbReference>
<dbReference type="Proteomes" id="UP001165065">
    <property type="component" value="Unassembled WGS sequence"/>
</dbReference>
<dbReference type="InterPro" id="IPR006145">
    <property type="entry name" value="PsdUridine_synth_RsuA/RluA"/>
</dbReference>
<gene>
    <name evidence="3" type="ORF">TrCOL_g10870</name>
</gene>
<evidence type="ECO:0000256" key="1">
    <source>
        <dbReference type="ARBA" id="ARBA00010876"/>
    </source>
</evidence>
<dbReference type="OrthoDB" id="418349at2759"/>
<protein>
    <recommendedName>
        <fullName evidence="2">Pseudouridine synthase RsuA/RluA-like domain-containing protein</fullName>
    </recommendedName>
</protein>
<evidence type="ECO:0000313" key="3">
    <source>
        <dbReference type="EMBL" id="GMI30008.1"/>
    </source>
</evidence>